<sequence length="120" mass="13305">MTGFQVHCFGRRLLGVVLLLELDRAEEASRCSSRWRCSRTAARDRARFGTIIAAASVTVCSSAVKISSVSRGRAEPLQHDQDARVLHVRAQHPVQVRVDLREQAAEPVRLGDQVVVESDE</sequence>
<dbReference type="AlphaFoldDB" id="A0A5J6GNR8"/>
<proteinExistence type="predicted"/>
<keyword evidence="2" id="KW-1185">Reference proteome</keyword>
<name>A0A5J6GNR8_STRKN</name>
<dbReference type="KEGG" id="ska:CP970_43615"/>
<gene>
    <name evidence="1" type="ORF">CP970_43615</name>
</gene>
<accession>A0A5J6GNR8</accession>
<dbReference type="Proteomes" id="UP000325529">
    <property type="component" value="Chromosome"/>
</dbReference>
<evidence type="ECO:0000313" key="1">
    <source>
        <dbReference type="EMBL" id="QEU96917.1"/>
    </source>
</evidence>
<evidence type="ECO:0000313" key="2">
    <source>
        <dbReference type="Proteomes" id="UP000325529"/>
    </source>
</evidence>
<dbReference type="EMBL" id="CP023699">
    <property type="protein sequence ID" value="QEU96917.1"/>
    <property type="molecule type" value="Genomic_DNA"/>
</dbReference>
<protein>
    <submittedName>
        <fullName evidence="1">Uncharacterized protein</fullName>
    </submittedName>
</protein>
<organism evidence="1 2">
    <name type="scientific">Streptomyces kanamyceticus</name>
    <dbReference type="NCBI Taxonomy" id="1967"/>
    <lineage>
        <taxon>Bacteria</taxon>
        <taxon>Bacillati</taxon>
        <taxon>Actinomycetota</taxon>
        <taxon>Actinomycetes</taxon>
        <taxon>Kitasatosporales</taxon>
        <taxon>Streptomycetaceae</taxon>
        <taxon>Streptomyces</taxon>
    </lineage>
</organism>
<reference evidence="1 2" key="1">
    <citation type="submission" date="2017-09" db="EMBL/GenBank/DDBJ databases">
        <authorList>
            <person name="Lee N."/>
            <person name="Cho B.-K."/>
        </authorList>
    </citation>
    <scope>NUCLEOTIDE SEQUENCE [LARGE SCALE GENOMIC DNA]</scope>
    <source>
        <strain evidence="1 2">ATCC 12853</strain>
    </source>
</reference>